<dbReference type="Pfam" id="PF13738">
    <property type="entry name" value="Pyr_redox_3"/>
    <property type="match status" value="1"/>
</dbReference>
<proteinExistence type="predicted"/>
<name>A0A1R3REH1_ASPC5</name>
<evidence type="ECO:0000313" key="3">
    <source>
        <dbReference type="Proteomes" id="UP000188318"/>
    </source>
</evidence>
<evidence type="ECO:0008006" key="4">
    <source>
        <dbReference type="Google" id="ProtNLM"/>
    </source>
</evidence>
<protein>
    <recommendedName>
        <fullName evidence="4">FAD/NAD(P)-binding domain-containing protein</fullName>
    </recommendedName>
</protein>
<organism evidence="2 3">
    <name type="scientific">Aspergillus carbonarius (strain ITEM 5010)</name>
    <dbReference type="NCBI Taxonomy" id="602072"/>
    <lineage>
        <taxon>Eukaryota</taxon>
        <taxon>Fungi</taxon>
        <taxon>Dikarya</taxon>
        <taxon>Ascomycota</taxon>
        <taxon>Pezizomycotina</taxon>
        <taxon>Eurotiomycetes</taxon>
        <taxon>Eurotiomycetidae</taxon>
        <taxon>Eurotiales</taxon>
        <taxon>Aspergillaceae</taxon>
        <taxon>Aspergillus</taxon>
        <taxon>Aspergillus subgen. Circumdati</taxon>
    </lineage>
</organism>
<keyword evidence="1" id="KW-0560">Oxidoreductase</keyword>
<dbReference type="PANTHER" id="PTHR43539">
    <property type="entry name" value="FLAVIN-BINDING MONOOXYGENASE-LIKE PROTEIN (AFU_ORTHOLOGUE AFUA_4G09220)"/>
    <property type="match status" value="1"/>
</dbReference>
<dbReference type="VEuPathDB" id="FungiDB:ASPCADRAFT_152511"/>
<dbReference type="Proteomes" id="UP000188318">
    <property type="component" value="Unassembled WGS sequence"/>
</dbReference>
<dbReference type="GO" id="GO:0050660">
    <property type="term" value="F:flavin adenine dinucleotide binding"/>
    <property type="evidence" value="ECO:0007669"/>
    <property type="project" value="TreeGrafter"/>
</dbReference>
<dbReference type="GO" id="GO:0004497">
    <property type="term" value="F:monooxygenase activity"/>
    <property type="evidence" value="ECO:0007669"/>
    <property type="project" value="TreeGrafter"/>
</dbReference>
<dbReference type="OMA" id="SFCDLPY"/>
<evidence type="ECO:0000313" key="2">
    <source>
        <dbReference type="EMBL" id="OOF92847.1"/>
    </source>
</evidence>
<sequence>MNRGRPSRPCDRVACHPSSCIMALEDEKALAEGEYPPKADLKTMLARHPLPLIDPELIDPGTMAGEELTNRARRVLDRFNIALVNRDAEALRGLFVNNAYWRDELAFTYHLRTFFAAEVIAEALLETGALRGVEGVAVDGEAQFIAAAETLQFIECGFVFRTVSPGATCKGKMGLVPVRSRDTVEWKIWVWVTVLNRFEVYPEDESLLRSPGRSLNGLATVETDVFIIGGGNAAIALAARLKALGVESVMAERNPLMGDNWAFRYDSMRFHIPAACCDLPYLPYEEHLRGQHFLSKDELAAQVKRYVAAFNLNCITSAQIQSTHYDLSAQRWKIRFQTPEGQRTAVSKHLVLAKGHGSQKPRNPVIADRHLYQGISIHSTQYRNAKQLREQGAKSAVVIGSANTAFDVMEDCHAAGLQTTMIARSSTYIIPVEHLSHPLCLGSYQFGIEAADWRFVAFPILVGGQLAKHVLGQLASQEPHRYDTLAATGFDFIVSSHPDASFIRTLYERAGGHYVDMGGTKLLAEGKVDIKPGVQPVAYTATGLRLSDASCVDADAVLWCTEFADLNIRDTILETLGEEDETEEHKQMLGPHAIAARVDATWGLDAEGELRGMFKRHLRLENFWVMGGFTQQHRWCSRTLACQIKAALEGVLPPAYRDTPQVKSFNHRESDA</sequence>
<accession>A0A1R3REH1</accession>
<dbReference type="EMBL" id="KV907506">
    <property type="protein sequence ID" value="OOF92847.1"/>
    <property type="molecule type" value="Genomic_DNA"/>
</dbReference>
<evidence type="ECO:0000256" key="1">
    <source>
        <dbReference type="ARBA" id="ARBA00023002"/>
    </source>
</evidence>
<reference evidence="3" key="1">
    <citation type="journal article" date="2017" name="Genome Biol.">
        <title>Comparative genomics reveals high biological diversity and specific adaptations in the industrially and medically important fungal genus Aspergillus.</title>
        <authorList>
            <person name="de Vries R.P."/>
            <person name="Riley R."/>
            <person name="Wiebenga A."/>
            <person name="Aguilar-Osorio G."/>
            <person name="Amillis S."/>
            <person name="Uchima C.A."/>
            <person name="Anderluh G."/>
            <person name="Asadollahi M."/>
            <person name="Askin M."/>
            <person name="Barry K."/>
            <person name="Battaglia E."/>
            <person name="Bayram O."/>
            <person name="Benocci T."/>
            <person name="Braus-Stromeyer S.A."/>
            <person name="Caldana C."/>
            <person name="Canovas D."/>
            <person name="Cerqueira G.C."/>
            <person name="Chen F."/>
            <person name="Chen W."/>
            <person name="Choi C."/>
            <person name="Clum A."/>
            <person name="Dos Santos R.A."/>
            <person name="Damasio A.R."/>
            <person name="Diallinas G."/>
            <person name="Emri T."/>
            <person name="Fekete E."/>
            <person name="Flipphi M."/>
            <person name="Freyberg S."/>
            <person name="Gallo A."/>
            <person name="Gournas C."/>
            <person name="Habgood R."/>
            <person name="Hainaut M."/>
            <person name="Harispe M.L."/>
            <person name="Henrissat B."/>
            <person name="Hilden K.S."/>
            <person name="Hope R."/>
            <person name="Hossain A."/>
            <person name="Karabika E."/>
            <person name="Karaffa L."/>
            <person name="Karanyi Z."/>
            <person name="Krasevec N."/>
            <person name="Kuo A."/>
            <person name="Kusch H."/>
            <person name="LaButti K."/>
            <person name="Lagendijk E.L."/>
            <person name="Lapidus A."/>
            <person name="Levasseur A."/>
            <person name="Lindquist E."/>
            <person name="Lipzen A."/>
            <person name="Logrieco A.F."/>
            <person name="MacCabe A."/>
            <person name="Maekelae M.R."/>
            <person name="Malavazi I."/>
            <person name="Melin P."/>
            <person name="Meyer V."/>
            <person name="Mielnichuk N."/>
            <person name="Miskei M."/>
            <person name="Molnar A.P."/>
            <person name="Mule G."/>
            <person name="Ngan C.Y."/>
            <person name="Orejas M."/>
            <person name="Orosz E."/>
            <person name="Ouedraogo J.P."/>
            <person name="Overkamp K.M."/>
            <person name="Park H.-S."/>
            <person name="Perrone G."/>
            <person name="Piumi F."/>
            <person name="Punt P.J."/>
            <person name="Ram A.F."/>
            <person name="Ramon A."/>
            <person name="Rauscher S."/>
            <person name="Record E."/>
            <person name="Riano-Pachon D.M."/>
            <person name="Robert V."/>
            <person name="Roehrig J."/>
            <person name="Ruller R."/>
            <person name="Salamov A."/>
            <person name="Salih N.S."/>
            <person name="Samson R.A."/>
            <person name="Sandor E."/>
            <person name="Sanguinetti M."/>
            <person name="Schuetze T."/>
            <person name="Sepcic K."/>
            <person name="Shelest E."/>
            <person name="Sherlock G."/>
            <person name="Sophianopoulou V."/>
            <person name="Squina F.M."/>
            <person name="Sun H."/>
            <person name="Susca A."/>
            <person name="Todd R.B."/>
            <person name="Tsang A."/>
            <person name="Unkles S.E."/>
            <person name="van de Wiele N."/>
            <person name="van Rossen-Uffink D."/>
            <person name="Oliveira J.V."/>
            <person name="Vesth T.C."/>
            <person name="Visser J."/>
            <person name="Yu J.-H."/>
            <person name="Zhou M."/>
            <person name="Andersen M.R."/>
            <person name="Archer D.B."/>
            <person name="Baker S.E."/>
            <person name="Benoit I."/>
            <person name="Brakhage A.A."/>
            <person name="Braus G.H."/>
            <person name="Fischer R."/>
            <person name="Frisvad J.C."/>
            <person name="Goldman G.H."/>
            <person name="Houbraken J."/>
            <person name="Oakley B."/>
            <person name="Pocsi I."/>
            <person name="Scazzocchio C."/>
            <person name="Seiboth B."/>
            <person name="vanKuyk P.A."/>
            <person name="Wortman J."/>
            <person name="Dyer P.S."/>
            <person name="Grigoriev I.V."/>
        </authorList>
    </citation>
    <scope>NUCLEOTIDE SEQUENCE [LARGE SCALE GENOMIC DNA]</scope>
    <source>
        <strain evidence="3">ITEM 5010</strain>
    </source>
</reference>
<dbReference type="AlphaFoldDB" id="A0A1R3REH1"/>
<dbReference type="Gene3D" id="3.50.50.60">
    <property type="entry name" value="FAD/NAD(P)-binding domain"/>
    <property type="match status" value="1"/>
</dbReference>
<dbReference type="OrthoDB" id="74360at2759"/>
<dbReference type="SUPFAM" id="SSF51905">
    <property type="entry name" value="FAD/NAD(P)-binding domain"/>
    <property type="match status" value="1"/>
</dbReference>
<dbReference type="STRING" id="602072.A0A1R3REH1"/>
<keyword evidence="3" id="KW-1185">Reference proteome</keyword>
<dbReference type="InterPro" id="IPR050982">
    <property type="entry name" value="Auxin_biosynth/cation_transpt"/>
</dbReference>
<gene>
    <name evidence="2" type="ORF">ASPCADRAFT_152511</name>
</gene>
<dbReference type="PANTHER" id="PTHR43539:SF68">
    <property type="entry name" value="FLAVIN-BINDING MONOOXYGENASE-LIKE PROTEIN (AFU_ORTHOLOGUE AFUA_4G09220)"/>
    <property type="match status" value="1"/>
</dbReference>
<dbReference type="InterPro" id="IPR036188">
    <property type="entry name" value="FAD/NAD-bd_sf"/>
</dbReference>